<dbReference type="InterPro" id="IPR032675">
    <property type="entry name" value="LRR_dom_sf"/>
</dbReference>
<keyword evidence="4" id="KW-0325">Glycoprotein</keyword>
<keyword evidence="9" id="KW-1185">Reference proteome</keyword>
<dbReference type="Pfam" id="PF12799">
    <property type="entry name" value="LRR_4"/>
    <property type="match status" value="1"/>
</dbReference>
<dbReference type="InterPro" id="IPR036383">
    <property type="entry name" value="TSP1_rpt_sf"/>
</dbReference>
<dbReference type="GO" id="GO:0005615">
    <property type="term" value="C:extracellular space"/>
    <property type="evidence" value="ECO:0007669"/>
    <property type="project" value="TreeGrafter"/>
</dbReference>
<dbReference type="OrthoDB" id="676979at2759"/>
<evidence type="ECO:0000256" key="2">
    <source>
        <dbReference type="ARBA" id="ARBA00022729"/>
    </source>
</evidence>
<evidence type="ECO:0000256" key="5">
    <source>
        <dbReference type="SAM" id="MobiDB-lite"/>
    </source>
</evidence>
<dbReference type="InterPro" id="IPR003591">
    <property type="entry name" value="Leu-rich_rpt_typical-subtyp"/>
</dbReference>
<evidence type="ECO:0000256" key="3">
    <source>
        <dbReference type="ARBA" id="ARBA00022737"/>
    </source>
</evidence>
<proteinExistence type="predicted"/>
<dbReference type="EMBL" id="CACVKT020004340">
    <property type="protein sequence ID" value="CAC5389489.1"/>
    <property type="molecule type" value="Genomic_DNA"/>
</dbReference>
<dbReference type="SMART" id="SM00369">
    <property type="entry name" value="LRR_TYP"/>
    <property type="match status" value="8"/>
</dbReference>
<dbReference type="SUPFAM" id="SSF52058">
    <property type="entry name" value="L domain-like"/>
    <property type="match status" value="1"/>
</dbReference>
<dbReference type="SUPFAM" id="SSF82895">
    <property type="entry name" value="TSP-1 type 1 repeat"/>
    <property type="match status" value="1"/>
</dbReference>
<name>A0A6J8C366_MYTCO</name>
<dbReference type="Gene3D" id="3.80.10.10">
    <property type="entry name" value="Ribonuclease Inhibitor"/>
    <property type="match status" value="2"/>
</dbReference>
<evidence type="ECO:0000313" key="8">
    <source>
        <dbReference type="EMBL" id="CAC5389489.1"/>
    </source>
</evidence>
<keyword evidence="3" id="KW-0677">Repeat</keyword>
<evidence type="ECO:0000256" key="1">
    <source>
        <dbReference type="ARBA" id="ARBA00022614"/>
    </source>
</evidence>
<gene>
    <name evidence="8" type="ORF">MCOR_24648</name>
</gene>
<feature type="compositionally biased region" description="Polar residues" evidence="5">
    <location>
        <begin position="350"/>
        <end position="364"/>
    </location>
</feature>
<dbReference type="InterPro" id="IPR000884">
    <property type="entry name" value="TSP1_rpt"/>
</dbReference>
<dbReference type="Pfam" id="PF00090">
    <property type="entry name" value="TSP_1"/>
    <property type="match status" value="1"/>
</dbReference>
<evidence type="ECO:0000256" key="4">
    <source>
        <dbReference type="ARBA" id="ARBA00023180"/>
    </source>
</evidence>
<evidence type="ECO:0000256" key="6">
    <source>
        <dbReference type="SAM" id="SignalP"/>
    </source>
</evidence>
<dbReference type="PROSITE" id="PS51450">
    <property type="entry name" value="LRR"/>
    <property type="match status" value="5"/>
</dbReference>
<dbReference type="InterPro" id="IPR025875">
    <property type="entry name" value="Leu-rich_rpt_4"/>
</dbReference>
<dbReference type="PANTHER" id="PTHR45712">
    <property type="entry name" value="AGAP008170-PA"/>
    <property type="match status" value="1"/>
</dbReference>
<sequence>MLITVTVILFISLLKGDLVIGCVLPCICFSTSVNCTLKNLTEIPPNIPSNTTELYLHGNNLTSLVPNDLSGLTSLMVLDLSDNNLESLPEDLLSSNTNLQNLKLKNNKLVSLPEGFLSTTTNLRVLDLSDNNIISLSENLLSTTTNLNSLYLSDNNIISLPEGLLSTTTNLEYIYLSDNNIKSLPEGLLSTTTELQALWLDNNKLESLPEGLLSTTTILVVLDLRNNNLESLPEGLLSATTIFQFLNISGNTLKCCLMKNVIKRLTTVNFVSGTCEDFNTTTEISSFNTSDCIIPVDGGWSHWFNSSCSVTCGDGVIIKNRTCDSPKPSDGGLDCENVVENRAIIQSKDPATNQEKISTINQRKNSVKGKP</sequence>
<dbReference type="InterPro" id="IPR000372">
    <property type="entry name" value="LRRNT"/>
</dbReference>
<dbReference type="InterPro" id="IPR050333">
    <property type="entry name" value="SLRP"/>
</dbReference>
<protein>
    <recommendedName>
        <fullName evidence="7">LRRNT domain-containing protein</fullName>
    </recommendedName>
</protein>
<keyword evidence="1" id="KW-0433">Leucine-rich repeat</keyword>
<organism evidence="8 9">
    <name type="scientific">Mytilus coruscus</name>
    <name type="common">Sea mussel</name>
    <dbReference type="NCBI Taxonomy" id="42192"/>
    <lineage>
        <taxon>Eukaryota</taxon>
        <taxon>Metazoa</taxon>
        <taxon>Spiralia</taxon>
        <taxon>Lophotrochozoa</taxon>
        <taxon>Mollusca</taxon>
        <taxon>Bivalvia</taxon>
        <taxon>Autobranchia</taxon>
        <taxon>Pteriomorphia</taxon>
        <taxon>Mytilida</taxon>
        <taxon>Mytiloidea</taxon>
        <taxon>Mytilidae</taxon>
        <taxon>Mytilinae</taxon>
        <taxon>Mytilus</taxon>
    </lineage>
</organism>
<dbReference type="PROSITE" id="PS50092">
    <property type="entry name" value="TSP1"/>
    <property type="match status" value="1"/>
</dbReference>
<dbReference type="SMART" id="SM00365">
    <property type="entry name" value="LRR_SD22"/>
    <property type="match status" value="5"/>
</dbReference>
<evidence type="ECO:0000313" key="9">
    <source>
        <dbReference type="Proteomes" id="UP000507470"/>
    </source>
</evidence>
<accession>A0A6J8C366</accession>
<dbReference type="Proteomes" id="UP000507470">
    <property type="component" value="Unassembled WGS sequence"/>
</dbReference>
<dbReference type="Pfam" id="PF13855">
    <property type="entry name" value="LRR_8"/>
    <property type="match status" value="1"/>
</dbReference>
<feature type="domain" description="LRRNT" evidence="7">
    <location>
        <begin position="21"/>
        <end position="53"/>
    </location>
</feature>
<dbReference type="PANTHER" id="PTHR45712:SF1">
    <property type="entry name" value="NEPHROCAN"/>
    <property type="match status" value="1"/>
</dbReference>
<dbReference type="AlphaFoldDB" id="A0A6J8C366"/>
<dbReference type="Gene3D" id="2.20.100.10">
    <property type="entry name" value="Thrombospondin type-1 (TSP1) repeat"/>
    <property type="match status" value="1"/>
</dbReference>
<evidence type="ECO:0000259" key="7">
    <source>
        <dbReference type="SMART" id="SM00013"/>
    </source>
</evidence>
<dbReference type="Pfam" id="PF00560">
    <property type="entry name" value="LRR_1"/>
    <property type="match status" value="3"/>
</dbReference>
<feature type="chain" id="PRO_5026889137" description="LRRNT domain-containing protein" evidence="6">
    <location>
        <begin position="17"/>
        <end position="371"/>
    </location>
</feature>
<dbReference type="InterPro" id="IPR001611">
    <property type="entry name" value="Leu-rich_rpt"/>
</dbReference>
<dbReference type="SMART" id="SM00364">
    <property type="entry name" value="LRR_BAC"/>
    <property type="match status" value="8"/>
</dbReference>
<dbReference type="PRINTS" id="PR00019">
    <property type="entry name" value="LEURICHRPT"/>
</dbReference>
<keyword evidence="2 6" id="KW-0732">Signal</keyword>
<reference evidence="8 9" key="1">
    <citation type="submission" date="2020-06" db="EMBL/GenBank/DDBJ databases">
        <authorList>
            <person name="Li R."/>
            <person name="Bekaert M."/>
        </authorList>
    </citation>
    <scope>NUCLEOTIDE SEQUENCE [LARGE SCALE GENOMIC DNA]</scope>
    <source>
        <strain evidence="9">wild</strain>
    </source>
</reference>
<dbReference type="SMART" id="SM00013">
    <property type="entry name" value="LRRNT"/>
    <property type="match status" value="1"/>
</dbReference>
<feature type="region of interest" description="Disordered" evidence="5">
    <location>
        <begin position="350"/>
        <end position="371"/>
    </location>
</feature>
<feature type="signal peptide" evidence="6">
    <location>
        <begin position="1"/>
        <end position="16"/>
    </location>
</feature>